<keyword evidence="2" id="KW-1185">Reference proteome</keyword>
<evidence type="ECO:0000313" key="1">
    <source>
        <dbReference type="EMBL" id="GFM33364.1"/>
    </source>
</evidence>
<protein>
    <submittedName>
        <fullName evidence="1">Uncharacterized protein</fullName>
    </submittedName>
</protein>
<dbReference type="AlphaFoldDB" id="A0A7J0BJW4"/>
<dbReference type="EMBL" id="BLVO01000013">
    <property type="protein sequence ID" value="GFM33364.1"/>
    <property type="molecule type" value="Genomic_DNA"/>
</dbReference>
<dbReference type="RefSeq" id="WP_174405032.1">
    <property type="nucleotide sequence ID" value="NZ_BLVO01000013.1"/>
</dbReference>
<accession>A0A7J0BJW4</accession>
<comment type="caution">
    <text evidence="1">The sequence shown here is derived from an EMBL/GenBank/DDBJ whole genome shotgun (WGS) entry which is preliminary data.</text>
</comment>
<organism evidence="1 2">
    <name type="scientific">Desulfovibrio subterraneus</name>
    <dbReference type="NCBI Taxonomy" id="2718620"/>
    <lineage>
        <taxon>Bacteria</taxon>
        <taxon>Pseudomonadati</taxon>
        <taxon>Thermodesulfobacteriota</taxon>
        <taxon>Desulfovibrionia</taxon>
        <taxon>Desulfovibrionales</taxon>
        <taxon>Desulfovibrionaceae</taxon>
        <taxon>Desulfovibrio</taxon>
    </lineage>
</organism>
<name>A0A7J0BJW4_9BACT</name>
<proteinExistence type="predicted"/>
<dbReference type="Proteomes" id="UP000503840">
    <property type="component" value="Unassembled WGS sequence"/>
</dbReference>
<sequence length="79" mass="8727">MNYSERDLPVVIREAEMVSLADGAVVRYEESGGAREVFVGDEWSSRATLFPSMSYELDCPGCSYLLSATDDGLKVERKA</sequence>
<evidence type="ECO:0000313" key="2">
    <source>
        <dbReference type="Proteomes" id="UP000503840"/>
    </source>
</evidence>
<gene>
    <name evidence="1" type="ORF">DSM101010T_17290</name>
</gene>
<reference evidence="1 2" key="1">
    <citation type="submission" date="2020-05" db="EMBL/GenBank/DDBJ databases">
        <title>Draft genome sequence of Desulfovibrio sp. strain HN2T.</title>
        <authorList>
            <person name="Ueno A."/>
            <person name="Tamazawa S."/>
            <person name="Tamamura S."/>
            <person name="Murakami T."/>
            <person name="Kiyama T."/>
            <person name="Inomata H."/>
            <person name="Amano Y."/>
            <person name="Miyakawa K."/>
            <person name="Tamaki H."/>
            <person name="Naganuma T."/>
            <person name="Kaneko K."/>
        </authorList>
    </citation>
    <scope>NUCLEOTIDE SEQUENCE [LARGE SCALE GENOMIC DNA]</scope>
    <source>
        <strain evidence="1 2">HN2</strain>
    </source>
</reference>